<feature type="region of interest" description="Disordered" evidence="5">
    <location>
        <begin position="50"/>
        <end position="79"/>
    </location>
</feature>
<evidence type="ECO:0000256" key="3">
    <source>
        <dbReference type="ARBA" id="ARBA00023277"/>
    </source>
</evidence>
<evidence type="ECO:0000256" key="1">
    <source>
        <dbReference type="ARBA" id="ARBA00007240"/>
    </source>
</evidence>
<dbReference type="PANTHER" id="PTHR31268">
    <property type="match status" value="1"/>
</dbReference>
<reference evidence="6" key="1">
    <citation type="submission" date="2015-08" db="EMBL/GenBank/DDBJ databases">
        <authorList>
            <person name="Babu N.S."/>
            <person name="Beckwith C.J."/>
            <person name="Beseler K.G."/>
            <person name="Brison A."/>
            <person name="Carone J.V."/>
            <person name="Caskin T.P."/>
            <person name="Diamond M."/>
            <person name="Durham M.E."/>
            <person name="Foxe J.M."/>
            <person name="Go M."/>
            <person name="Henderson B.A."/>
            <person name="Jones I.B."/>
            <person name="McGettigan J.A."/>
            <person name="Micheletti S.J."/>
            <person name="Nasrallah M.E."/>
            <person name="Ortiz D."/>
            <person name="Piller C.R."/>
            <person name="Privatt S.R."/>
            <person name="Schneider S.L."/>
            <person name="Sharp S."/>
            <person name="Smith T.C."/>
            <person name="Stanton J.D."/>
            <person name="Ullery H.E."/>
            <person name="Wilson R.J."/>
            <person name="Serrano M.G."/>
            <person name="Buck G."/>
            <person name="Lee V."/>
            <person name="Wang Y."/>
            <person name="Carvalho R."/>
            <person name="Voegtly L."/>
            <person name="Shi R."/>
            <person name="Duckworth R."/>
            <person name="Johnson A."/>
            <person name="Loviza R."/>
            <person name="Walstead R."/>
            <person name="Shah Z."/>
            <person name="Kiflezghi M."/>
            <person name="Wade K."/>
            <person name="Ball S.L."/>
            <person name="Bradley K.W."/>
            <person name="Asai D.J."/>
            <person name="Bowman C.A."/>
            <person name="Russell D.A."/>
            <person name="Pope W.H."/>
            <person name="Jacobs-Sera D."/>
            <person name="Hendrix R.W."/>
            <person name="Hatfull G.F."/>
        </authorList>
    </citation>
    <scope>NUCLEOTIDE SEQUENCE</scope>
</reference>
<accession>A0A1D2A7Z1</accession>
<dbReference type="EC" id="2.4.1.82" evidence="2"/>
<feature type="compositionally biased region" description="Low complexity" evidence="5">
    <location>
        <begin position="68"/>
        <end position="78"/>
    </location>
</feature>
<dbReference type="Gene3D" id="3.20.20.70">
    <property type="entry name" value="Aldolase class I"/>
    <property type="match status" value="1"/>
</dbReference>
<comment type="similarity">
    <text evidence="1">Belongs to the glycosyl hydrolases 36 family.</text>
</comment>
<sequence length="997" mass="106578">MLAAHSVVYGSSRSFISTCGTGSARLPGSRPSMGHNAWSRLHRRRAWSRIRPASVGGTGPLGSPCPPARSSDPPRAASLLQTQPGLEPSIQEQEPASSLLDLHLTADRDVATVEGGVVLASALTGQARVTGTRRGMLILGMETADGAATAIEDFPLAKLCCSRFVAGARMKLWWQMPRWGSTSHDITPETQFLLLELEDGVYGVVLPLIDRRTFRGTLRYPRPDCRPGHEDHMVLRIESGDSDVCSECWDKAVLFAAGTDPYVLMEEAVIVAAECSGTAKPLRAKTLPPTLDSFGWCSWDSFYSTVSAQGLDDAVRGLRAQGTPPRWVVIDDGWQCTQVDAAYRDDPLKAFRRGNGEESSTNSRESFVEGEFEALELAARGIPAAGSAGAMLREVRSSLDPEGAPPIDAEMMALQKTGGLATGEEGRRGRHLWRRPFVISLTLDLLGYVGGRITGFFSFLLIMFYQNVVDPAPTGSWPARLWTWAALRSLREPLVQFMADSTNFTRRLTSVRANSKFSSPRARPEDVSSGAPADLASVVSHLRSVHGVAWVVCWHALSAYWSGVSWESPGMARYAPRLVYGAPTPGVAEVEPSAAWNPAVLGGVGWVGDMGALFEDMHAYLAAAGVAGVKVDAQAGVGFVGHASGGGAAAAARAHAALEASIAVHFPANLAVNCMCHSTENIYAWEGTALARVSDDFYPTDASTHRPHVAACAFNSLFFSGVAHPDWDMFQSEHRAAALHAAARAVSGGPVYVSDSPGRHCVPLLKRLVLPDGGVLRALRPGRPTRDSLFLDVCCDARSCLKVWNLNPRGGVLAAFNLQGSAWDWGRRRYRTHEAAPPPLPARAAVWDVEPYRGAPSGDRFAMHVDGAEGVLVVDAAGGVDLQVPSGGAVMVTVAPVVTSPDGQVSAAPLGLANMLNCGGAVRDFHWQTSPENGRPAAPQLSVEVRGCGTLLAYCSREPGRAYAQGVQTNWWWKEGRLEVSVPQGDGASTQTVVIAF</sequence>
<dbReference type="Pfam" id="PF05691">
    <property type="entry name" value="Raffinose_syn"/>
    <property type="match status" value="2"/>
</dbReference>
<comment type="catalytic activity">
    <reaction evidence="4">
        <text>alpha-D-galactosyl-(1-&gt;3)-1D-myo-inositol + sucrose = raffinose + myo-inositol</text>
        <dbReference type="Rhea" id="RHEA:20161"/>
        <dbReference type="ChEBI" id="CHEBI:16634"/>
        <dbReference type="ChEBI" id="CHEBI:17268"/>
        <dbReference type="ChEBI" id="CHEBI:17505"/>
        <dbReference type="ChEBI" id="CHEBI:17992"/>
        <dbReference type="EC" id="2.4.1.82"/>
    </reaction>
</comment>
<dbReference type="GO" id="GO:0047274">
    <property type="term" value="F:galactinol-sucrose galactosyltransferase activity"/>
    <property type="evidence" value="ECO:0007669"/>
    <property type="project" value="UniProtKB-EC"/>
</dbReference>
<gene>
    <name evidence="6" type="ORF">g.21310</name>
</gene>
<name>A0A1D2A7Z1_AUXPR</name>
<evidence type="ECO:0000256" key="2">
    <source>
        <dbReference type="ARBA" id="ARBA00012708"/>
    </source>
</evidence>
<dbReference type="InterPro" id="IPR013785">
    <property type="entry name" value="Aldolase_TIM"/>
</dbReference>
<dbReference type="InterPro" id="IPR008811">
    <property type="entry name" value="Glycosyl_hydrolases_36"/>
</dbReference>
<dbReference type="PANTHER" id="PTHR31268:SF32">
    <property type="entry name" value="GALACTINOL--SUCROSE GALACTOSYLTRANSFERASE 2-RELATED"/>
    <property type="match status" value="1"/>
</dbReference>
<keyword evidence="3" id="KW-0119">Carbohydrate metabolism</keyword>
<evidence type="ECO:0000256" key="4">
    <source>
        <dbReference type="ARBA" id="ARBA00049426"/>
    </source>
</evidence>
<dbReference type="EMBL" id="GDKF01003328">
    <property type="protein sequence ID" value="JAT75294.1"/>
    <property type="molecule type" value="Transcribed_RNA"/>
</dbReference>
<dbReference type="InterPro" id="IPR017853">
    <property type="entry name" value="GH"/>
</dbReference>
<evidence type="ECO:0000313" key="6">
    <source>
        <dbReference type="EMBL" id="JAT75294.1"/>
    </source>
</evidence>
<evidence type="ECO:0000256" key="5">
    <source>
        <dbReference type="SAM" id="MobiDB-lite"/>
    </source>
</evidence>
<proteinExistence type="inferred from homology"/>
<protein>
    <recommendedName>
        <fullName evidence="2">galactinol--sucrose galactosyltransferase</fullName>
        <ecNumber evidence="2">2.4.1.82</ecNumber>
    </recommendedName>
</protein>
<dbReference type="SUPFAM" id="SSF51445">
    <property type="entry name" value="(Trans)glycosidases"/>
    <property type="match status" value="2"/>
</dbReference>
<dbReference type="AlphaFoldDB" id="A0A1D2A7Z1"/>
<organism evidence="6">
    <name type="scientific">Auxenochlorella protothecoides</name>
    <name type="common">Green microalga</name>
    <name type="synonym">Chlorella protothecoides</name>
    <dbReference type="NCBI Taxonomy" id="3075"/>
    <lineage>
        <taxon>Eukaryota</taxon>
        <taxon>Viridiplantae</taxon>
        <taxon>Chlorophyta</taxon>
        <taxon>core chlorophytes</taxon>
        <taxon>Trebouxiophyceae</taxon>
        <taxon>Chlorellales</taxon>
        <taxon>Chlorellaceae</taxon>
        <taxon>Auxenochlorella</taxon>
    </lineage>
</organism>